<protein>
    <submittedName>
        <fullName evidence="1">Uncharacterized protein</fullName>
    </submittedName>
</protein>
<dbReference type="EMBL" id="LAQJ01000151">
    <property type="protein sequence ID" value="KKO19809.1"/>
    <property type="molecule type" value="Genomic_DNA"/>
</dbReference>
<dbReference type="AlphaFoldDB" id="A0A0M2UZA9"/>
<reference evidence="1 2" key="1">
    <citation type="journal article" date="2013" name="BMC Microbiol.">
        <title>Identification of the type II cytochrome c maturation pathway in anammox bacteria by comparative genomics.</title>
        <authorList>
            <person name="Ferousi C."/>
            <person name="Speth D.R."/>
            <person name="Reimann J."/>
            <person name="Op den Camp H.J."/>
            <person name="Allen J.W."/>
            <person name="Keltjens J.T."/>
            <person name="Jetten M.S."/>
        </authorList>
    </citation>
    <scope>NUCLEOTIDE SEQUENCE [LARGE SCALE GENOMIC DNA]</scope>
    <source>
        <strain evidence="1">RU1</strain>
    </source>
</reference>
<organism evidence="1 2">
    <name type="scientific">Candidatus Brocadia fulgida</name>
    <dbReference type="NCBI Taxonomy" id="380242"/>
    <lineage>
        <taxon>Bacteria</taxon>
        <taxon>Pseudomonadati</taxon>
        <taxon>Planctomycetota</taxon>
        <taxon>Candidatus Brocadiia</taxon>
        <taxon>Candidatus Brocadiales</taxon>
        <taxon>Candidatus Brocadiaceae</taxon>
        <taxon>Candidatus Brocadia</taxon>
    </lineage>
</organism>
<accession>A0A0M2UZA9</accession>
<gene>
    <name evidence="1" type="ORF">BROFUL_01477</name>
</gene>
<evidence type="ECO:0000313" key="2">
    <source>
        <dbReference type="Proteomes" id="UP000034954"/>
    </source>
</evidence>
<proteinExistence type="predicted"/>
<keyword evidence="2" id="KW-1185">Reference proteome</keyword>
<name>A0A0M2UZA9_9BACT</name>
<sequence>MRKAKKILRKLLSAFRDEIASKPITKERNSLVDSATFLIER</sequence>
<comment type="caution">
    <text evidence="1">The sequence shown here is derived from an EMBL/GenBank/DDBJ whole genome shotgun (WGS) entry which is preliminary data.</text>
</comment>
<evidence type="ECO:0000313" key="1">
    <source>
        <dbReference type="EMBL" id="KKO19809.1"/>
    </source>
</evidence>
<dbReference type="Proteomes" id="UP000034954">
    <property type="component" value="Unassembled WGS sequence"/>
</dbReference>